<reference evidence="2" key="1">
    <citation type="submission" date="2020-10" db="EMBL/GenBank/DDBJ databases">
        <title>Unveiling of a novel bifunctional photoreceptor, Dualchrome1, isolated from a cosmopolitan green alga.</title>
        <authorList>
            <person name="Suzuki S."/>
            <person name="Kawachi M."/>
        </authorList>
    </citation>
    <scope>NUCLEOTIDE SEQUENCE</scope>
    <source>
        <strain evidence="2">NIES 2893</strain>
    </source>
</reference>
<dbReference type="EMBL" id="BNJQ01000008">
    <property type="protein sequence ID" value="GHP04730.1"/>
    <property type="molecule type" value="Genomic_DNA"/>
</dbReference>
<proteinExistence type="predicted"/>
<comment type="caution">
    <text evidence="2">The sequence shown here is derived from an EMBL/GenBank/DDBJ whole genome shotgun (WGS) entry which is preliminary data.</text>
</comment>
<organism evidence="2 3">
    <name type="scientific">Pycnococcus provasolii</name>
    <dbReference type="NCBI Taxonomy" id="41880"/>
    <lineage>
        <taxon>Eukaryota</taxon>
        <taxon>Viridiplantae</taxon>
        <taxon>Chlorophyta</taxon>
        <taxon>Pseudoscourfieldiophyceae</taxon>
        <taxon>Pseudoscourfieldiales</taxon>
        <taxon>Pycnococcaceae</taxon>
        <taxon>Pycnococcus</taxon>
    </lineage>
</organism>
<feature type="region of interest" description="Disordered" evidence="1">
    <location>
        <begin position="200"/>
        <end position="255"/>
    </location>
</feature>
<keyword evidence="3" id="KW-1185">Reference proteome</keyword>
<name>A0A830HG30_9CHLO</name>
<protein>
    <submittedName>
        <fullName evidence="2">Uncharacterized protein</fullName>
    </submittedName>
</protein>
<accession>A0A830HG30</accession>
<sequence length="324" mass="34192">MFGGLAGSLVGTGSENYRQENLRGRLWSEANRADRARHFSNSSISFGGEAPLAFDGKPRFNDTAARLKIGSNTTAATSFPAPPGVEPVDGKAAGQVYHYGVPANLVRESSTVGTAPHAIPPFASGAGGGPVKGTQLQELSHSDFLGGKGYYVGPEYGTFAMRRPVHTLEPEIKTRLGAGDFTHPPGPNNPSVGMGQLEREYKSASQALKPPGAAPESLVSDVEKTRRFDSYQTMQKERTKHSRSAAGPREGFTRPLTSSQMIGWTSAGAGALPDGFAQNTLGPGLPRSTNTTGPGMKCHRETRVRQSLLVGARHVNGYGGQGCL</sequence>
<evidence type="ECO:0000313" key="2">
    <source>
        <dbReference type="EMBL" id="GHP04730.1"/>
    </source>
</evidence>
<dbReference type="AlphaFoldDB" id="A0A830HG30"/>
<evidence type="ECO:0000256" key="1">
    <source>
        <dbReference type="SAM" id="MobiDB-lite"/>
    </source>
</evidence>
<gene>
    <name evidence="2" type="ORF">PPROV_000348300</name>
</gene>
<evidence type="ECO:0000313" key="3">
    <source>
        <dbReference type="Proteomes" id="UP000660262"/>
    </source>
</evidence>
<dbReference type="Proteomes" id="UP000660262">
    <property type="component" value="Unassembled WGS sequence"/>
</dbReference>